<feature type="transmembrane region" description="Helical" evidence="1">
    <location>
        <begin position="122"/>
        <end position="144"/>
    </location>
</feature>
<proteinExistence type="predicted"/>
<organism evidence="2 3">
    <name type="scientific">Mytilus coruscus</name>
    <name type="common">Sea mussel</name>
    <dbReference type="NCBI Taxonomy" id="42192"/>
    <lineage>
        <taxon>Eukaryota</taxon>
        <taxon>Metazoa</taxon>
        <taxon>Spiralia</taxon>
        <taxon>Lophotrochozoa</taxon>
        <taxon>Mollusca</taxon>
        <taxon>Bivalvia</taxon>
        <taxon>Autobranchia</taxon>
        <taxon>Pteriomorphia</taxon>
        <taxon>Mytilida</taxon>
        <taxon>Mytiloidea</taxon>
        <taxon>Mytilidae</taxon>
        <taxon>Mytilinae</taxon>
        <taxon>Mytilus</taxon>
    </lineage>
</organism>
<accession>A0A6J8AW02</accession>
<dbReference type="AlphaFoldDB" id="A0A6J8AW02"/>
<keyword evidence="1" id="KW-0472">Membrane</keyword>
<feature type="transmembrane region" description="Helical" evidence="1">
    <location>
        <begin position="63"/>
        <end position="82"/>
    </location>
</feature>
<dbReference type="EMBL" id="CACVKT020002094">
    <property type="protein sequence ID" value="CAC5374944.1"/>
    <property type="molecule type" value="Genomic_DNA"/>
</dbReference>
<evidence type="ECO:0000313" key="2">
    <source>
        <dbReference type="EMBL" id="CAC5374944.1"/>
    </source>
</evidence>
<evidence type="ECO:0000256" key="1">
    <source>
        <dbReference type="SAM" id="Phobius"/>
    </source>
</evidence>
<dbReference type="OrthoDB" id="10310529at2759"/>
<protein>
    <submittedName>
        <fullName evidence="2">Uncharacterized protein</fullName>
    </submittedName>
</protein>
<gene>
    <name evidence="2" type="ORF">MCOR_12155</name>
</gene>
<sequence>MDANFYEGRVNTGNYTRILNPHYDESWKNPIKTELYMAVGLVSGTLLLQTVAIVIHSVTKQKLFVVILYLFATGIGAAGGYFDLKATTDYKNGLSDAIASSVKPFYHSKKEKMLIGYNLAKFGAILTIIGSIFILLIISLYIPFGDGKWIWQNKTDILPGEERSRQGKLSDSVIRRIQRNIYKEKPLESVKTKVKIITVQELDKT</sequence>
<evidence type="ECO:0000313" key="3">
    <source>
        <dbReference type="Proteomes" id="UP000507470"/>
    </source>
</evidence>
<keyword evidence="3" id="KW-1185">Reference proteome</keyword>
<feature type="transmembrane region" description="Helical" evidence="1">
    <location>
        <begin position="35"/>
        <end position="56"/>
    </location>
</feature>
<name>A0A6J8AW02_MYTCO</name>
<keyword evidence="1" id="KW-1133">Transmembrane helix</keyword>
<dbReference type="Proteomes" id="UP000507470">
    <property type="component" value="Unassembled WGS sequence"/>
</dbReference>
<keyword evidence="1" id="KW-0812">Transmembrane</keyword>
<reference evidence="2 3" key="1">
    <citation type="submission" date="2020-06" db="EMBL/GenBank/DDBJ databases">
        <authorList>
            <person name="Li R."/>
            <person name="Bekaert M."/>
        </authorList>
    </citation>
    <scope>NUCLEOTIDE SEQUENCE [LARGE SCALE GENOMIC DNA]</scope>
    <source>
        <strain evidence="3">wild</strain>
    </source>
</reference>